<dbReference type="InterPro" id="IPR008928">
    <property type="entry name" value="6-hairpin_glycosidase_sf"/>
</dbReference>
<evidence type="ECO:0000313" key="3">
    <source>
        <dbReference type="EMBL" id="UVQ96121.1"/>
    </source>
</evidence>
<dbReference type="InterPro" id="IPR036278">
    <property type="entry name" value="Sialidase_sf"/>
</dbReference>
<organism evidence="3 4">
    <name type="scientific">Bacteroides caccae</name>
    <dbReference type="NCBI Taxonomy" id="47678"/>
    <lineage>
        <taxon>Bacteria</taxon>
        <taxon>Pseudomonadati</taxon>
        <taxon>Bacteroidota</taxon>
        <taxon>Bacteroidia</taxon>
        <taxon>Bacteroidales</taxon>
        <taxon>Bacteroidaceae</taxon>
        <taxon>Bacteroides</taxon>
    </lineage>
</organism>
<evidence type="ECO:0000313" key="4">
    <source>
        <dbReference type="Proteomes" id="UP001060260"/>
    </source>
</evidence>
<feature type="signal peptide" evidence="2">
    <location>
        <begin position="1"/>
        <end position="20"/>
    </location>
</feature>
<dbReference type="InterPro" id="IPR052043">
    <property type="entry name" value="PolySaccharide_Degr_Enz"/>
</dbReference>
<dbReference type="SUPFAM" id="SSF48208">
    <property type="entry name" value="Six-hairpin glycosidases"/>
    <property type="match status" value="1"/>
</dbReference>
<dbReference type="AlphaFoldDB" id="A0AA95BZE0"/>
<evidence type="ECO:0000256" key="1">
    <source>
        <dbReference type="ARBA" id="ARBA00022801"/>
    </source>
</evidence>
<dbReference type="SUPFAM" id="SSF50939">
    <property type="entry name" value="Sialidases"/>
    <property type="match status" value="1"/>
</dbReference>
<reference evidence="3" key="1">
    <citation type="submission" date="2022-08" db="EMBL/GenBank/DDBJ databases">
        <title>Genome Sequencing of Bacteroides fragilis Group Isolates with Nanopore Technology.</title>
        <authorList>
            <person name="Tisza M.J."/>
            <person name="Smith D."/>
            <person name="Dekker J.P."/>
        </authorList>
    </citation>
    <scope>NUCLEOTIDE SEQUENCE</scope>
    <source>
        <strain evidence="3">BFG-474</strain>
    </source>
</reference>
<dbReference type="PANTHER" id="PTHR33886:SF8">
    <property type="entry name" value="UNSATURATED RHAMNOGALACTURONAN HYDROLASE (EUROFUNG)"/>
    <property type="match status" value="1"/>
</dbReference>
<proteinExistence type="predicted"/>
<dbReference type="GO" id="GO:0016787">
    <property type="term" value="F:hydrolase activity"/>
    <property type="evidence" value="ECO:0007669"/>
    <property type="project" value="UniProtKB-KW"/>
</dbReference>
<name>A0AA95BZE0_9BACE</name>
<dbReference type="InterPro" id="IPR012341">
    <property type="entry name" value="6hp_glycosidase-like_sf"/>
</dbReference>
<protein>
    <submittedName>
        <fullName evidence="3">Glycoside hydrolase family 88 protein</fullName>
    </submittedName>
</protein>
<sequence>MAFAGLSCMALLGLPQSAVAQDMTVYPYAEDYQVITRDGAWCWFSDPRAIYVDDKMFGGFVDKEGSIWAFCYDPSTCQSKQYKLFNKLDYDDHANPSIMALSDQRLVLFFSAHGGTKNSPIYYAVSKYPSDISSWEEVQEINPEMEGSLGVCYTNPVMLSDENNRVYLFFRGRDFKPTCIYTDDLKTWSQPINLVRNDPGYGQGGRPYTKITTNHKDKIFFAFTDAHPRDRATNSIYFMMYKNGKICKADGTVVSETLGSIIPSQVDKVYDATRTFDKAWIWDIAFDESEKPILVYARFSDRDNKHSYWYARWNGIKWENHKITDAGQWFQRTEYVKEKPEYECNYSGGVYLDHENPNILYTSRPINDRFEIEKWTFTGGKQKWITEAITYQSEKDNVRPFVVRNHRGSQPSVLWMYNYKYPGFKAYDCAIRTDQEAKGFSSKWNKKDITIVADTVFRWVMKTYQKDKNYCNQGWVSGVLYNGLFDWAEITDKKEYFDFMKRIFSRYYWQLGNRMYHGDDLCVGQVYLDMYAKYKQEKMWIPTKARIDWIIENPPIGNIDITKGVSDRWWWCDALYMAPAIFTRLYTLTGDKKYLKFAHKEYLDCYEHLYDKDEHLFFRDGKYLNAKDEKGGKVFWSRGNGWVLGGLAEVLKYLPEEDKKYRPFYEQLLQEMSEKIASLQREDGYWRTNLLNADIYPMPETSGTGLFTYAIMYGINQGILPADKYLPIVRKGWDAMVKAVNTEGKVGWTQMVAQKPGKVVKKDTRAYSVGSLLMIASELYRYLDNNK</sequence>
<dbReference type="Pfam" id="PF15892">
    <property type="entry name" value="BNR_4"/>
    <property type="match status" value="1"/>
</dbReference>
<evidence type="ECO:0000256" key="2">
    <source>
        <dbReference type="SAM" id="SignalP"/>
    </source>
</evidence>
<gene>
    <name evidence="3" type="ORF">NXW23_17610</name>
</gene>
<dbReference type="Pfam" id="PF07470">
    <property type="entry name" value="Glyco_hydro_88"/>
    <property type="match status" value="1"/>
</dbReference>
<accession>A0AA95BZE0</accession>
<feature type="chain" id="PRO_5041659286" evidence="2">
    <location>
        <begin position="21"/>
        <end position="787"/>
    </location>
</feature>
<dbReference type="Gene3D" id="1.50.10.10">
    <property type="match status" value="1"/>
</dbReference>
<dbReference type="EMBL" id="CP103166">
    <property type="protein sequence ID" value="UVQ96121.1"/>
    <property type="molecule type" value="Genomic_DNA"/>
</dbReference>
<dbReference type="CDD" id="cd15482">
    <property type="entry name" value="Sialidase_non-viral"/>
    <property type="match status" value="1"/>
</dbReference>
<dbReference type="Proteomes" id="UP001060260">
    <property type="component" value="Chromosome"/>
</dbReference>
<dbReference type="PANTHER" id="PTHR33886">
    <property type="entry name" value="UNSATURATED RHAMNOGALACTURONAN HYDROLASE (EUROFUNG)"/>
    <property type="match status" value="1"/>
</dbReference>
<dbReference type="GO" id="GO:0005975">
    <property type="term" value="P:carbohydrate metabolic process"/>
    <property type="evidence" value="ECO:0007669"/>
    <property type="project" value="InterPro"/>
</dbReference>
<dbReference type="InterPro" id="IPR010905">
    <property type="entry name" value="Glyco_hydro_88"/>
</dbReference>
<keyword evidence="2" id="KW-0732">Signal</keyword>
<keyword evidence="1 3" id="KW-0378">Hydrolase</keyword>